<evidence type="ECO:0008006" key="2">
    <source>
        <dbReference type="Google" id="ProtNLM"/>
    </source>
</evidence>
<sequence>MDTIDWLLDSDPAISWQAMRDLTDPSPAAIAEKRARITHEGIGAEILACQGSDGSWHRADAPVWLSTLFTLLLLRATGVDRSDPAVESAVTRLEAGYQWDEEFRDKPFKTFFEGEVEPCINGGILALGAYFGRPTESLARRLVDEQLEDGGWNCEAPESTRSSFHTTICVLEGLLEYERAVGSAPEIAAARRRGEEYLLKRTLFRRLSTGKFADPAFLRFAFPTRYHYDILRALDYFRDTGIPPDPRVRDALHIVQSNRQPNGRWLLDDAHDEGLALPLGESVGELSRWNTLRALRVLRWYETRGFQPTSTP</sequence>
<evidence type="ECO:0000313" key="1">
    <source>
        <dbReference type="EMBL" id="XCB31273.1"/>
    </source>
</evidence>
<dbReference type="KEGG" id="tpsc:RBB77_12455"/>
<dbReference type="InterPro" id="IPR008930">
    <property type="entry name" value="Terpenoid_cyclase/PrenylTrfase"/>
</dbReference>
<dbReference type="SUPFAM" id="SSF48239">
    <property type="entry name" value="Terpenoid cyclases/Protein prenyltransferases"/>
    <property type="match status" value="1"/>
</dbReference>
<dbReference type="RefSeq" id="WP_353062114.1">
    <property type="nucleotide sequence ID" value="NZ_CP132942.1"/>
</dbReference>
<proteinExistence type="predicted"/>
<name>A0AAU7ZK60_9BACT</name>
<protein>
    <recommendedName>
        <fullName evidence="2">Squalene cyclase C-terminal domain-containing protein</fullName>
    </recommendedName>
</protein>
<reference evidence="1" key="2">
    <citation type="journal article" date="2024" name="Environ. Microbiol.">
        <title>Genome analysis and description of Tunturibacter gen. nov. expands the diversity of Terriglobia in tundra soils.</title>
        <authorList>
            <person name="Messyasz A."/>
            <person name="Mannisto M.K."/>
            <person name="Kerkhof L.J."/>
            <person name="Haggblom M.M."/>
        </authorList>
    </citation>
    <scope>NUCLEOTIDE SEQUENCE</scope>
    <source>
        <strain evidence="1">X5P6</strain>
    </source>
</reference>
<dbReference type="EMBL" id="CP132942">
    <property type="protein sequence ID" value="XCB31273.1"/>
    <property type="molecule type" value="Genomic_DNA"/>
</dbReference>
<gene>
    <name evidence="1" type="ORF">RBB77_12455</name>
</gene>
<dbReference type="Gene3D" id="1.50.10.20">
    <property type="match status" value="1"/>
</dbReference>
<organism evidence="1">
    <name type="scientific">Tunturiibacter psychrotolerans</name>
    <dbReference type="NCBI Taxonomy" id="3069686"/>
    <lineage>
        <taxon>Bacteria</taxon>
        <taxon>Pseudomonadati</taxon>
        <taxon>Acidobacteriota</taxon>
        <taxon>Terriglobia</taxon>
        <taxon>Terriglobales</taxon>
        <taxon>Acidobacteriaceae</taxon>
        <taxon>Tunturiibacter</taxon>
    </lineage>
</organism>
<accession>A0AAU7ZK60</accession>
<reference evidence="1" key="1">
    <citation type="submission" date="2023-08" db="EMBL/GenBank/DDBJ databases">
        <authorList>
            <person name="Messyasz A."/>
            <person name="Mannisto M.K."/>
            <person name="Kerkhof L.J."/>
            <person name="Haggblom M."/>
        </authorList>
    </citation>
    <scope>NUCLEOTIDE SEQUENCE</scope>
    <source>
        <strain evidence="1">X5P6</strain>
    </source>
</reference>
<dbReference type="AlphaFoldDB" id="A0AAU7ZK60"/>